<accession>A0ABM3AYW8</accession>
<proteinExistence type="predicted"/>
<sequence length="277" mass="32392">METNLPNQHPCATRTGNREVEQRLEKLERMQIQEQLTEFQLEMRDQMLELQRTMVSQFNQLLAGEKRKDPMDHSRVDNEVRTEYPDTIEAPRKKENRGNNANRYNKGHSKPITVGRSKTETTRHRSPLKQESEMKSCTEKLQFTPILTSYKELYQRLFDARIVSPFYLKPLQPPYPKWYDTNVQCDYHAGITGHSIENCTAFKKLVERFINMGIVKFEDSLSTENPLLNHTDNERSAMNEEMLGKIHISAEYEEATGEEILLDVRPYKLGSVLKKPL</sequence>
<name>A0ABM3AYW8_GOSHI</name>
<dbReference type="RefSeq" id="XP_040959976.1">
    <property type="nucleotide sequence ID" value="XM_041104042.1"/>
</dbReference>
<dbReference type="RefSeq" id="XP_040959977.1">
    <property type="nucleotide sequence ID" value="XM_041104043.1"/>
</dbReference>
<evidence type="ECO:0000313" key="2">
    <source>
        <dbReference type="Proteomes" id="UP000818029"/>
    </source>
</evidence>
<evidence type="ECO:0000313" key="3">
    <source>
        <dbReference type="RefSeq" id="XP_040959976.1"/>
    </source>
</evidence>
<keyword evidence="2" id="KW-1185">Reference proteome</keyword>
<evidence type="ECO:0000313" key="4">
    <source>
        <dbReference type="RefSeq" id="XP_040959977.1"/>
    </source>
</evidence>
<organism evidence="2 4">
    <name type="scientific">Gossypium hirsutum</name>
    <name type="common">Upland cotton</name>
    <name type="synonym">Gossypium mexicanum</name>
    <dbReference type="NCBI Taxonomy" id="3635"/>
    <lineage>
        <taxon>Eukaryota</taxon>
        <taxon>Viridiplantae</taxon>
        <taxon>Streptophyta</taxon>
        <taxon>Embryophyta</taxon>
        <taxon>Tracheophyta</taxon>
        <taxon>Spermatophyta</taxon>
        <taxon>Magnoliopsida</taxon>
        <taxon>eudicotyledons</taxon>
        <taxon>Gunneridae</taxon>
        <taxon>Pentapetalae</taxon>
        <taxon>rosids</taxon>
        <taxon>malvids</taxon>
        <taxon>Malvales</taxon>
        <taxon>Malvaceae</taxon>
        <taxon>Malvoideae</taxon>
        <taxon>Gossypium</taxon>
    </lineage>
</organism>
<dbReference type="GeneID" id="107913393"/>
<reference evidence="3 4" key="2">
    <citation type="submission" date="2025-05" db="UniProtKB">
        <authorList>
            <consortium name="RefSeq"/>
        </authorList>
    </citation>
    <scope>IDENTIFICATION</scope>
</reference>
<gene>
    <name evidence="3 4" type="primary">LOC107913393</name>
</gene>
<reference evidence="2" key="1">
    <citation type="journal article" date="2020" name="Nat. Genet.">
        <title>Genomic diversifications of five Gossypium allopolyploid species and their impact on cotton improvement.</title>
        <authorList>
            <person name="Chen Z.J."/>
            <person name="Sreedasyam A."/>
            <person name="Ando A."/>
            <person name="Song Q."/>
            <person name="De Santiago L.M."/>
            <person name="Hulse-Kemp A.M."/>
            <person name="Ding M."/>
            <person name="Ye W."/>
            <person name="Kirkbride R.C."/>
            <person name="Jenkins J."/>
            <person name="Plott C."/>
            <person name="Lovell J."/>
            <person name="Lin Y.M."/>
            <person name="Vaughn R."/>
            <person name="Liu B."/>
            <person name="Simpson S."/>
            <person name="Scheffler B.E."/>
            <person name="Wen L."/>
            <person name="Saski C.A."/>
            <person name="Grover C.E."/>
            <person name="Hu G."/>
            <person name="Conover J.L."/>
            <person name="Carlson J.W."/>
            <person name="Shu S."/>
            <person name="Boston L.B."/>
            <person name="Williams M."/>
            <person name="Peterson D.G."/>
            <person name="McGee K."/>
            <person name="Jones D.C."/>
            <person name="Wendel J.F."/>
            <person name="Stelly D.M."/>
            <person name="Grimwood J."/>
            <person name="Schmutz J."/>
        </authorList>
    </citation>
    <scope>NUCLEOTIDE SEQUENCE [LARGE SCALE GENOMIC DNA]</scope>
    <source>
        <strain evidence="2">cv. TM-1</strain>
    </source>
</reference>
<feature type="region of interest" description="Disordered" evidence="1">
    <location>
        <begin position="92"/>
        <end position="133"/>
    </location>
</feature>
<feature type="compositionally biased region" description="Basic and acidic residues" evidence="1">
    <location>
        <begin position="117"/>
        <end position="133"/>
    </location>
</feature>
<dbReference type="PANTHER" id="PTHR32108">
    <property type="entry name" value="DNA-DIRECTED RNA POLYMERASE SUBUNIT ALPHA"/>
    <property type="match status" value="1"/>
</dbReference>
<dbReference type="Proteomes" id="UP000818029">
    <property type="component" value="Chromosome D11"/>
</dbReference>
<protein>
    <submittedName>
        <fullName evidence="3 4">Uncharacterized protein</fullName>
    </submittedName>
</protein>
<dbReference type="PANTHER" id="PTHR32108:SF5">
    <property type="entry name" value="DYNACTIN SUBUNIT 1-LIKE"/>
    <property type="match status" value="1"/>
</dbReference>
<evidence type="ECO:0000256" key="1">
    <source>
        <dbReference type="SAM" id="MobiDB-lite"/>
    </source>
</evidence>